<dbReference type="Proteomes" id="UP001524502">
    <property type="component" value="Unassembled WGS sequence"/>
</dbReference>
<reference evidence="1 2" key="1">
    <citation type="submission" date="2022-06" db="EMBL/GenBank/DDBJ databases">
        <title>Isolation of gut microbiota from human fecal samples.</title>
        <authorList>
            <person name="Pamer E.G."/>
            <person name="Barat B."/>
            <person name="Waligurski E."/>
            <person name="Medina S."/>
            <person name="Paddock L."/>
            <person name="Mostad J."/>
        </authorList>
    </citation>
    <scope>NUCLEOTIDE SEQUENCE [LARGE SCALE GENOMIC DNA]</scope>
    <source>
        <strain evidence="1 2">SL.3.17</strain>
    </source>
</reference>
<gene>
    <name evidence="1" type="ORF">NE619_13735</name>
</gene>
<dbReference type="EMBL" id="JANFXK010000016">
    <property type="protein sequence ID" value="MCQ4637791.1"/>
    <property type="molecule type" value="Genomic_DNA"/>
</dbReference>
<accession>A0ABT1RRG5</accession>
<name>A0ABT1RRG5_9FIRM</name>
<sequence>MTRYRITRYDPKNRNEKGYYAVDTWVSYCDIGKYYEGKALEVQEYLSIEKSYVDAILDILLNMNVEALEIVELDSCFTIEELYKELKEWGILLTSKEKKLLKDVVGKKEISLDETRTIIPLILRECLWCKLISRQPECILEFGYDLYTYITCSRIDKPLVKKAKKRGIYIEAMKGEYWIPLG</sequence>
<evidence type="ECO:0000313" key="2">
    <source>
        <dbReference type="Proteomes" id="UP001524502"/>
    </source>
</evidence>
<proteinExistence type="predicted"/>
<dbReference type="RefSeq" id="WP_256132974.1">
    <property type="nucleotide sequence ID" value="NZ_JANFXK010000016.1"/>
</dbReference>
<organism evidence="1 2">
    <name type="scientific">Anaerovorax odorimutans</name>
    <dbReference type="NCBI Taxonomy" id="109327"/>
    <lineage>
        <taxon>Bacteria</taxon>
        <taxon>Bacillati</taxon>
        <taxon>Bacillota</taxon>
        <taxon>Clostridia</taxon>
        <taxon>Peptostreptococcales</taxon>
        <taxon>Anaerovoracaceae</taxon>
        <taxon>Anaerovorax</taxon>
    </lineage>
</organism>
<protein>
    <submittedName>
        <fullName evidence="1">Uncharacterized protein</fullName>
    </submittedName>
</protein>
<comment type="caution">
    <text evidence="1">The sequence shown here is derived from an EMBL/GenBank/DDBJ whole genome shotgun (WGS) entry which is preliminary data.</text>
</comment>
<evidence type="ECO:0000313" key="1">
    <source>
        <dbReference type="EMBL" id="MCQ4637791.1"/>
    </source>
</evidence>
<keyword evidence="2" id="KW-1185">Reference proteome</keyword>